<evidence type="ECO:0000256" key="7">
    <source>
        <dbReference type="SAM" id="Phobius"/>
    </source>
</evidence>
<evidence type="ECO:0000256" key="5">
    <source>
        <dbReference type="ARBA" id="ARBA00023136"/>
    </source>
</evidence>
<evidence type="ECO:0000256" key="6">
    <source>
        <dbReference type="SAM" id="MobiDB-lite"/>
    </source>
</evidence>
<keyword evidence="4 7" id="KW-1133">Transmembrane helix</keyword>
<keyword evidence="2" id="KW-1003">Cell membrane</keyword>
<dbReference type="AlphaFoldDB" id="A0A455SFS7"/>
<dbReference type="GO" id="GO:0005886">
    <property type="term" value="C:plasma membrane"/>
    <property type="evidence" value="ECO:0007669"/>
    <property type="project" value="UniProtKB-SubCell"/>
</dbReference>
<evidence type="ECO:0000259" key="8">
    <source>
        <dbReference type="Pfam" id="PF13396"/>
    </source>
</evidence>
<evidence type="ECO:0000256" key="3">
    <source>
        <dbReference type="ARBA" id="ARBA00022692"/>
    </source>
</evidence>
<feature type="domain" description="Cardiolipin synthase N-terminal" evidence="8">
    <location>
        <begin position="20"/>
        <end position="60"/>
    </location>
</feature>
<keyword evidence="3 7" id="KW-0812">Transmembrane</keyword>
<dbReference type="Pfam" id="PF13396">
    <property type="entry name" value="PLDc_N"/>
    <property type="match status" value="1"/>
</dbReference>
<feature type="transmembrane region" description="Helical" evidence="7">
    <location>
        <begin position="38"/>
        <end position="58"/>
    </location>
</feature>
<evidence type="ECO:0000256" key="1">
    <source>
        <dbReference type="ARBA" id="ARBA00004651"/>
    </source>
</evidence>
<keyword evidence="5 7" id="KW-0472">Membrane</keyword>
<protein>
    <recommendedName>
        <fullName evidence="8">Cardiolipin synthase N-terminal domain-containing protein</fullName>
    </recommendedName>
</protein>
<accession>A0A455SFS7</accession>
<dbReference type="EMBL" id="AP019376">
    <property type="protein sequence ID" value="BBH85789.1"/>
    <property type="molecule type" value="Genomic_DNA"/>
</dbReference>
<gene>
    <name evidence="9" type="ORF">KTC_05400</name>
</gene>
<sequence>MIPFFFDFAGRGASWIWVFLSIWATVDCARRLRNEQKIFWIVLIWLIPWGGTFLYIFWGRKLSGQRTTPPVETPQYTPVNTAHYYKGQEQSREEQSYEQGYVPVEPKEAETHWQRYEEPMASYPEAPHEQEMMQQQRQKE</sequence>
<organism evidence="9">
    <name type="scientific">Thermosporothrix sp. COM3</name>
    <dbReference type="NCBI Taxonomy" id="2490863"/>
    <lineage>
        <taxon>Bacteria</taxon>
        <taxon>Bacillati</taxon>
        <taxon>Chloroflexota</taxon>
        <taxon>Ktedonobacteria</taxon>
        <taxon>Ktedonobacterales</taxon>
        <taxon>Thermosporotrichaceae</taxon>
        <taxon>Thermosporothrix</taxon>
    </lineage>
</organism>
<name>A0A455SFS7_9CHLR</name>
<feature type="region of interest" description="Disordered" evidence="6">
    <location>
        <begin position="115"/>
        <end position="140"/>
    </location>
</feature>
<evidence type="ECO:0000313" key="9">
    <source>
        <dbReference type="EMBL" id="BBH85789.1"/>
    </source>
</evidence>
<evidence type="ECO:0000256" key="4">
    <source>
        <dbReference type="ARBA" id="ARBA00022989"/>
    </source>
</evidence>
<feature type="compositionally biased region" description="Basic and acidic residues" evidence="6">
    <location>
        <begin position="126"/>
        <end position="140"/>
    </location>
</feature>
<comment type="subcellular location">
    <subcellularLocation>
        <location evidence="1">Cell membrane</location>
        <topology evidence="1">Multi-pass membrane protein</topology>
    </subcellularLocation>
</comment>
<dbReference type="InterPro" id="IPR027379">
    <property type="entry name" value="CLS_N"/>
</dbReference>
<evidence type="ECO:0000256" key="2">
    <source>
        <dbReference type="ARBA" id="ARBA00022475"/>
    </source>
</evidence>
<proteinExistence type="predicted"/>
<reference evidence="9" key="1">
    <citation type="submission" date="2018-12" db="EMBL/GenBank/DDBJ databases">
        <title>Novel natural products biosynthetic potential of the class Ktedonobacteria.</title>
        <authorList>
            <person name="Zheng Y."/>
            <person name="Saitou A."/>
            <person name="Wang C.M."/>
            <person name="Toyoda A."/>
            <person name="Minakuchi Y."/>
            <person name="Sekiguchi Y."/>
            <person name="Ueda K."/>
            <person name="Takano H."/>
            <person name="Sakai Y."/>
            <person name="Yokota A."/>
            <person name="Yabe S."/>
        </authorList>
    </citation>
    <scope>NUCLEOTIDE SEQUENCE</scope>
    <source>
        <strain evidence="9">COM3</strain>
    </source>
</reference>